<comment type="caution">
    <text evidence="1">The sequence shown here is derived from an EMBL/GenBank/DDBJ whole genome shotgun (WGS) entry which is preliminary data.</text>
</comment>
<proteinExistence type="predicted"/>
<dbReference type="AlphaFoldDB" id="A0A103Y4X3"/>
<organism evidence="1 2">
    <name type="scientific">Cynara cardunculus var. scolymus</name>
    <name type="common">Globe artichoke</name>
    <name type="synonym">Cynara scolymus</name>
    <dbReference type="NCBI Taxonomy" id="59895"/>
    <lineage>
        <taxon>Eukaryota</taxon>
        <taxon>Viridiplantae</taxon>
        <taxon>Streptophyta</taxon>
        <taxon>Embryophyta</taxon>
        <taxon>Tracheophyta</taxon>
        <taxon>Spermatophyta</taxon>
        <taxon>Magnoliopsida</taxon>
        <taxon>eudicotyledons</taxon>
        <taxon>Gunneridae</taxon>
        <taxon>Pentapetalae</taxon>
        <taxon>asterids</taxon>
        <taxon>campanulids</taxon>
        <taxon>Asterales</taxon>
        <taxon>Asteraceae</taxon>
        <taxon>Carduoideae</taxon>
        <taxon>Cardueae</taxon>
        <taxon>Carduinae</taxon>
        <taxon>Cynara</taxon>
    </lineage>
</organism>
<dbReference type="Gramene" id="KVI02600">
    <property type="protein sequence ID" value="KVI02600"/>
    <property type="gene ID" value="Ccrd_019105"/>
</dbReference>
<evidence type="ECO:0000313" key="1">
    <source>
        <dbReference type="EMBL" id="KVI02600.1"/>
    </source>
</evidence>
<dbReference type="Proteomes" id="UP000243975">
    <property type="component" value="Unassembled WGS sequence"/>
</dbReference>
<protein>
    <submittedName>
        <fullName evidence="1">Uncharacterized protein</fullName>
    </submittedName>
</protein>
<dbReference type="EMBL" id="LEKV01002649">
    <property type="protein sequence ID" value="KVI02600.1"/>
    <property type="molecule type" value="Genomic_DNA"/>
</dbReference>
<keyword evidence="2" id="KW-1185">Reference proteome</keyword>
<evidence type="ECO:0000313" key="2">
    <source>
        <dbReference type="Proteomes" id="UP000243975"/>
    </source>
</evidence>
<name>A0A103Y4X3_CYNCS</name>
<sequence length="78" mass="8578">MAGWSPTAVAGHGCYATGHSPSLSGKTQLAVSIWEDEHLRFRFLMLVYHISESMNLDQLLFSFNTNTNKPGFTSSSVV</sequence>
<reference evidence="1 2" key="1">
    <citation type="journal article" date="2016" name="Sci. Rep.">
        <title>The genome sequence of the outbreeding globe artichoke constructed de novo incorporating a phase-aware low-pass sequencing strategy of F1 progeny.</title>
        <authorList>
            <person name="Scaglione D."/>
            <person name="Reyes-Chin-Wo S."/>
            <person name="Acquadro A."/>
            <person name="Froenicke L."/>
            <person name="Portis E."/>
            <person name="Beitel C."/>
            <person name="Tirone M."/>
            <person name="Mauro R."/>
            <person name="Lo Monaco A."/>
            <person name="Mauromicale G."/>
            <person name="Faccioli P."/>
            <person name="Cattivelli L."/>
            <person name="Rieseberg L."/>
            <person name="Michelmore R."/>
            <person name="Lanteri S."/>
        </authorList>
    </citation>
    <scope>NUCLEOTIDE SEQUENCE [LARGE SCALE GENOMIC DNA]</scope>
    <source>
        <strain evidence="1">2C</strain>
    </source>
</reference>
<gene>
    <name evidence="1" type="ORF">Ccrd_019105</name>
</gene>
<accession>A0A103Y4X3</accession>